<accession>A0ACB8BL42</accession>
<organism evidence="1 2">
    <name type="scientific">Leucogyrophana mollusca</name>
    <dbReference type="NCBI Taxonomy" id="85980"/>
    <lineage>
        <taxon>Eukaryota</taxon>
        <taxon>Fungi</taxon>
        <taxon>Dikarya</taxon>
        <taxon>Basidiomycota</taxon>
        <taxon>Agaricomycotina</taxon>
        <taxon>Agaricomycetes</taxon>
        <taxon>Agaricomycetidae</taxon>
        <taxon>Boletales</taxon>
        <taxon>Boletales incertae sedis</taxon>
        <taxon>Leucogyrophana</taxon>
    </lineage>
</organism>
<evidence type="ECO:0000313" key="2">
    <source>
        <dbReference type="Proteomes" id="UP000790709"/>
    </source>
</evidence>
<protein>
    <submittedName>
        <fullName evidence="1">Uncharacterized protein</fullName>
    </submittedName>
</protein>
<reference evidence="1" key="1">
    <citation type="journal article" date="2021" name="New Phytol.">
        <title>Evolutionary innovations through gain and loss of genes in the ectomycorrhizal Boletales.</title>
        <authorList>
            <person name="Wu G."/>
            <person name="Miyauchi S."/>
            <person name="Morin E."/>
            <person name="Kuo A."/>
            <person name="Drula E."/>
            <person name="Varga T."/>
            <person name="Kohler A."/>
            <person name="Feng B."/>
            <person name="Cao Y."/>
            <person name="Lipzen A."/>
            <person name="Daum C."/>
            <person name="Hundley H."/>
            <person name="Pangilinan J."/>
            <person name="Johnson J."/>
            <person name="Barry K."/>
            <person name="LaButti K."/>
            <person name="Ng V."/>
            <person name="Ahrendt S."/>
            <person name="Min B."/>
            <person name="Choi I.G."/>
            <person name="Park H."/>
            <person name="Plett J.M."/>
            <person name="Magnuson J."/>
            <person name="Spatafora J.W."/>
            <person name="Nagy L.G."/>
            <person name="Henrissat B."/>
            <person name="Grigoriev I.V."/>
            <person name="Yang Z.L."/>
            <person name="Xu J."/>
            <person name="Martin F.M."/>
        </authorList>
    </citation>
    <scope>NUCLEOTIDE SEQUENCE</scope>
    <source>
        <strain evidence="1">KUC20120723A-06</strain>
    </source>
</reference>
<name>A0ACB8BL42_9AGAM</name>
<keyword evidence="2" id="KW-1185">Reference proteome</keyword>
<sequence>MSSNNSNQFDDQQFQSGRGQARGDFNDSANYDPGVGGTDDDNTFAGSHGGSGTGQAGGYGGSGQQRQAFGGGDDSYGGSDPGMAGNRGPQDTQDYEVPGAGRMGGGQQQYDSGDQYSGSTGRGAGATGSRGYERDTDEYGDSGAQGGKQSMGSKVMGGVEKMAGKMTGKTDLAAKGEERQTGNF</sequence>
<gene>
    <name evidence="1" type="ORF">BV22DRAFT_1128885</name>
</gene>
<proteinExistence type="predicted"/>
<dbReference type="Proteomes" id="UP000790709">
    <property type="component" value="Unassembled WGS sequence"/>
</dbReference>
<comment type="caution">
    <text evidence="1">The sequence shown here is derived from an EMBL/GenBank/DDBJ whole genome shotgun (WGS) entry which is preliminary data.</text>
</comment>
<dbReference type="EMBL" id="MU266399">
    <property type="protein sequence ID" value="KAH7925562.1"/>
    <property type="molecule type" value="Genomic_DNA"/>
</dbReference>
<evidence type="ECO:0000313" key="1">
    <source>
        <dbReference type="EMBL" id="KAH7925562.1"/>
    </source>
</evidence>